<evidence type="ECO:0000256" key="2">
    <source>
        <dbReference type="ARBA" id="ARBA00022737"/>
    </source>
</evidence>
<dbReference type="Pfam" id="PF17815">
    <property type="entry name" value="PDZ_3"/>
    <property type="match status" value="1"/>
</dbReference>
<reference evidence="8" key="2">
    <citation type="submission" date="2021-12" db="EMBL/GenBank/DDBJ databases">
        <title>Resequencing data analysis of finger millet.</title>
        <authorList>
            <person name="Hatakeyama M."/>
            <person name="Aluri S."/>
            <person name="Balachadran M.T."/>
            <person name="Sivarajan S.R."/>
            <person name="Poveda L."/>
            <person name="Shimizu-Inatsugi R."/>
            <person name="Schlapbach R."/>
            <person name="Sreeman S.M."/>
            <person name="Shimizu K.K."/>
        </authorList>
    </citation>
    <scope>NUCLEOTIDE SEQUENCE</scope>
</reference>
<dbReference type="EMBL" id="BQKI01000005">
    <property type="protein sequence ID" value="GJM94596.1"/>
    <property type="molecule type" value="Genomic_DNA"/>
</dbReference>
<dbReference type="InterPro" id="IPR043504">
    <property type="entry name" value="Peptidase_S1_PA_chymotrypsin"/>
</dbReference>
<evidence type="ECO:0000256" key="3">
    <source>
        <dbReference type="ARBA" id="ARBA00022946"/>
    </source>
</evidence>
<comment type="caution">
    <text evidence="8">The sequence shown here is derived from an EMBL/GenBank/DDBJ whole genome shotgun (WGS) entry which is preliminary data.</text>
</comment>
<dbReference type="Gene3D" id="3.20.190.20">
    <property type="match status" value="1"/>
</dbReference>
<keyword evidence="2" id="KW-0677">Repeat</keyword>
<dbReference type="Pfam" id="PF20431">
    <property type="entry name" value="E_motif"/>
    <property type="match status" value="1"/>
</dbReference>
<dbReference type="InterPro" id="IPR011990">
    <property type="entry name" value="TPR-like_helical_dom_sf"/>
</dbReference>
<feature type="signal peptide" evidence="6">
    <location>
        <begin position="1"/>
        <end position="20"/>
    </location>
</feature>
<name>A0AAV5C901_ELECO</name>
<protein>
    <recommendedName>
        <fullName evidence="7">PDZ domain-containing protein</fullName>
    </recommendedName>
</protein>
<dbReference type="GO" id="GO:0003729">
    <property type="term" value="F:mRNA binding"/>
    <property type="evidence" value="ECO:0007669"/>
    <property type="project" value="UniProtKB-ARBA"/>
</dbReference>
<feature type="compositionally biased region" description="Basic and acidic residues" evidence="5">
    <location>
        <begin position="52"/>
        <end position="61"/>
    </location>
</feature>
<dbReference type="GO" id="GO:0009451">
    <property type="term" value="P:RNA modification"/>
    <property type="evidence" value="ECO:0007669"/>
    <property type="project" value="InterPro"/>
</dbReference>
<dbReference type="NCBIfam" id="TIGR00756">
    <property type="entry name" value="PPR"/>
    <property type="match status" value="5"/>
</dbReference>
<proteinExistence type="inferred from homology"/>
<keyword evidence="9" id="KW-1185">Reference proteome</keyword>
<dbReference type="InterPro" id="IPR046449">
    <property type="entry name" value="DEGP_PDZ_sf"/>
</dbReference>
<dbReference type="PANTHER" id="PTHR24015:SF563">
    <property type="entry name" value="PENTATRICOPEPTIDE REPEAT FAMILY PROTEIN-RELATED"/>
    <property type="match status" value="1"/>
</dbReference>
<dbReference type="FunFam" id="1.25.40.10:FF:001369">
    <property type="entry name" value="Pentatricopeptide repeat-containing protein At3g05340"/>
    <property type="match status" value="1"/>
</dbReference>
<feature type="domain" description="PDZ" evidence="7">
    <location>
        <begin position="250"/>
        <end position="318"/>
    </location>
</feature>
<evidence type="ECO:0000313" key="8">
    <source>
        <dbReference type="EMBL" id="GJM94596.1"/>
    </source>
</evidence>
<dbReference type="FunFam" id="1.25.40.10:FF:002120">
    <property type="entry name" value="Putative pentatricopeptide repeat family protein"/>
    <property type="match status" value="1"/>
</dbReference>
<feature type="repeat" description="PPR" evidence="4">
    <location>
        <begin position="524"/>
        <end position="558"/>
    </location>
</feature>
<evidence type="ECO:0000256" key="1">
    <source>
        <dbReference type="ARBA" id="ARBA00006643"/>
    </source>
</evidence>
<dbReference type="PANTHER" id="PTHR24015">
    <property type="entry name" value="OS07G0578800 PROTEIN-RELATED"/>
    <property type="match status" value="1"/>
</dbReference>
<dbReference type="Gene3D" id="2.40.10.10">
    <property type="entry name" value="Trypsin-like serine proteases"/>
    <property type="match status" value="1"/>
</dbReference>
<dbReference type="InterPro" id="IPR009003">
    <property type="entry name" value="Peptidase_S1_PA"/>
</dbReference>
<dbReference type="Pfam" id="PF13041">
    <property type="entry name" value="PPR_2"/>
    <property type="match status" value="1"/>
</dbReference>
<feature type="repeat" description="PPR" evidence="4">
    <location>
        <begin position="861"/>
        <end position="895"/>
    </location>
</feature>
<dbReference type="FunFam" id="1.25.40.10:FF:000690">
    <property type="entry name" value="Pentatricopeptide repeat-containing protein"/>
    <property type="match status" value="1"/>
</dbReference>
<keyword evidence="6" id="KW-0732">Signal</keyword>
<feature type="region of interest" description="Disordered" evidence="5">
    <location>
        <begin position="42"/>
        <end position="85"/>
    </location>
</feature>
<organism evidence="8 9">
    <name type="scientific">Eleusine coracana subsp. coracana</name>
    <dbReference type="NCBI Taxonomy" id="191504"/>
    <lineage>
        <taxon>Eukaryota</taxon>
        <taxon>Viridiplantae</taxon>
        <taxon>Streptophyta</taxon>
        <taxon>Embryophyta</taxon>
        <taxon>Tracheophyta</taxon>
        <taxon>Spermatophyta</taxon>
        <taxon>Magnoliopsida</taxon>
        <taxon>Liliopsida</taxon>
        <taxon>Poales</taxon>
        <taxon>Poaceae</taxon>
        <taxon>PACMAD clade</taxon>
        <taxon>Chloridoideae</taxon>
        <taxon>Cynodonteae</taxon>
        <taxon>Eleusininae</taxon>
        <taxon>Eleusine</taxon>
    </lineage>
</organism>
<dbReference type="AlphaFoldDB" id="A0AAV5C901"/>
<dbReference type="Pfam" id="PF00089">
    <property type="entry name" value="Trypsin"/>
    <property type="match status" value="1"/>
</dbReference>
<feature type="repeat" description="PPR" evidence="4">
    <location>
        <begin position="760"/>
        <end position="794"/>
    </location>
</feature>
<keyword evidence="3" id="KW-0809">Transit peptide</keyword>
<feature type="compositionally biased region" description="Basic residues" evidence="5">
    <location>
        <begin position="42"/>
        <end position="51"/>
    </location>
</feature>
<dbReference type="Gene3D" id="2.30.42.10">
    <property type="match status" value="1"/>
</dbReference>
<dbReference type="SUPFAM" id="SSF50156">
    <property type="entry name" value="PDZ domain-like"/>
    <property type="match status" value="1"/>
</dbReference>
<feature type="repeat" description="PPR" evidence="4">
    <location>
        <begin position="660"/>
        <end position="690"/>
    </location>
</feature>
<reference evidence="8" key="1">
    <citation type="journal article" date="2018" name="DNA Res.">
        <title>Multiple hybrid de novo genome assembly of finger millet, an orphan allotetraploid crop.</title>
        <authorList>
            <person name="Hatakeyama M."/>
            <person name="Aluri S."/>
            <person name="Balachadran M.T."/>
            <person name="Sivarajan S.R."/>
            <person name="Patrignani A."/>
            <person name="Gruter S."/>
            <person name="Poveda L."/>
            <person name="Shimizu-Inatsugi R."/>
            <person name="Baeten J."/>
            <person name="Francoijs K.J."/>
            <person name="Nataraja K.N."/>
            <person name="Reddy Y.A.N."/>
            <person name="Phadnis S."/>
            <person name="Ravikumar R.L."/>
            <person name="Schlapbach R."/>
            <person name="Sreeman S.M."/>
            <person name="Shimizu K.K."/>
        </authorList>
    </citation>
    <scope>NUCLEOTIDE SEQUENCE</scope>
</reference>
<evidence type="ECO:0000313" key="9">
    <source>
        <dbReference type="Proteomes" id="UP001054889"/>
    </source>
</evidence>
<dbReference type="Gene3D" id="1.25.40.10">
    <property type="entry name" value="Tetratricopeptide repeat domain"/>
    <property type="match status" value="4"/>
</dbReference>
<dbReference type="Proteomes" id="UP001054889">
    <property type="component" value="Unassembled WGS sequence"/>
</dbReference>
<gene>
    <name evidence="8" type="primary">ga11257</name>
    <name evidence="8" type="ORF">PR202_ga11257</name>
</gene>
<evidence type="ECO:0000256" key="4">
    <source>
        <dbReference type="PROSITE-ProRule" id="PRU00708"/>
    </source>
</evidence>
<comment type="similarity">
    <text evidence="1">Belongs to the PPR family. PCMP-H subfamily.</text>
</comment>
<dbReference type="InterPro" id="IPR001478">
    <property type="entry name" value="PDZ"/>
</dbReference>
<feature type="chain" id="PRO_5043764121" description="PDZ domain-containing protein" evidence="6">
    <location>
        <begin position="21"/>
        <end position="1024"/>
    </location>
</feature>
<dbReference type="InterPro" id="IPR046960">
    <property type="entry name" value="PPR_At4g14850-like_plant"/>
</dbReference>
<dbReference type="InterPro" id="IPR041517">
    <property type="entry name" value="DEGP_PDZ"/>
</dbReference>
<dbReference type="Pfam" id="PF01535">
    <property type="entry name" value="PPR"/>
    <property type="match status" value="4"/>
</dbReference>
<evidence type="ECO:0000256" key="5">
    <source>
        <dbReference type="SAM" id="MobiDB-lite"/>
    </source>
</evidence>
<dbReference type="PROSITE" id="PS50106">
    <property type="entry name" value="PDZ"/>
    <property type="match status" value="1"/>
</dbReference>
<dbReference type="InterPro" id="IPR001254">
    <property type="entry name" value="Trypsin_dom"/>
</dbReference>
<evidence type="ECO:0000259" key="7">
    <source>
        <dbReference type="PROSITE" id="PS50106"/>
    </source>
</evidence>
<dbReference type="InterPro" id="IPR002885">
    <property type="entry name" value="PPR_rpt"/>
</dbReference>
<dbReference type="InterPro" id="IPR046848">
    <property type="entry name" value="E_motif"/>
</dbReference>
<dbReference type="PROSITE" id="PS51375">
    <property type="entry name" value="PPR"/>
    <property type="match status" value="5"/>
</dbReference>
<feature type="repeat" description="PPR" evidence="4">
    <location>
        <begin position="830"/>
        <end position="860"/>
    </location>
</feature>
<dbReference type="InterPro" id="IPR036034">
    <property type="entry name" value="PDZ_sf"/>
</dbReference>
<dbReference type="SUPFAM" id="SSF50494">
    <property type="entry name" value="Trypsin-like serine proteases"/>
    <property type="match status" value="1"/>
</dbReference>
<accession>A0AAV5C901</accession>
<sequence>MACVAALFASSALLPFPSTASSVASASSCGCRVRSTVVARAPRHQRAHRGLRRLDEVEGVSKKRRGIGGGGGSGGSQASSSRRDRGLAVDFKEPQVADFDDLEEDKFLNAVVKVYCTHIAPDYGLPWQKQRQHSSSGSAFMIGDGKLLTNAHCVEHDTQVKVKRRGDDKKYIAKVLARGTECDLALLSVENEEFWKGSEPLQFGRLPCLQGIVVDQPLMSKESALGWHFRSDEAENIGYVIPTTVVSHFLNDFKKNGKYTGFPCLGVLLQKLENPALRESLKVPSSEGVLVRRVEPTAPASTVLRKGDVIVSFDGISVGCEATVPFRSTERIAFRYLTSQKTNSVVAVKFDVFHIQVPFHVEGGQPSYLIVAGLVFTPLTEPFIEEECEDTLGLKLLAKARYSLATFEGEQIVIVSQVLAHEVNIGYEHMGNQQVMKLNGTAIKNIHHLAHLVDRPSLFAGSFRNQIQMRDAWSPLLNYAHLSGLLARCGRAGDLRLGAALHAVIAKNPVHFRLCPHRASLHHVLVTWNALVAMYARCGRREDAARVFDEMPVRDSISWNSLLAAAASSSSSDAFVLLRRMLRSAPGAGACDHATLTTVLSACARDGAASLRACAAVHGLAVSCGLDAGVPVGNALVTGYFECGCPGSAERVFTTMADRNVITWTAMVSGMARAERYQESLDLFRQMRREVDANRATYLSSLLACSGSLAAREGQQIHGLVVKAGIDTDLHVESGLMDVYSKCGLMEDALRVFRSCRDPDEVFMTVVVVGFAQNGLEEKAFQLFAEMVSSGIHIDANMVSAVLGAFGASAPFALGKQIHALVIKKCFGGNTYVCNSLINMYSKCGELQESIQVFDGMARKNSISWNCIIASFARHGHGSEVFRLFESMKADGAKPTYVTFLSLLHACSHVGSAKKGLEILNSMSTQYGIQPRVEHYACIVDMLGRAGQLDDAKAFIEDGPFKDSALLWQALMGACSFHKNSEVGRYAAEKLLLFDPDCTATYVLLSNIYSSEGRWEDRARVMKR</sequence>
<evidence type="ECO:0000256" key="6">
    <source>
        <dbReference type="SAM" id="SignalP"/>
    </source>
</evidence>